<evidence type="ECO:0000256" key="1">
    <source>
        <dbReference type="SAM" id="Phobius"/>
    </source>
</evidence>
<keyword evidence="1" id="KW-0472">Membrane</keyword>
<organism evidence="2 3">
    <name type="scientific">Candidatus Pedobacter colombiensis</name>
    <dbReference type="NCBI Taxonomy" id="3121371"/>
    <lineage>
        <taxon>Bacteria</taxon>
        <taxon>Pseudomonadati</taxon>
        <taxon>Bacteroidota</taxon>
        <taxon>Sphingobacteriia</taxon>
        <taxon>Sphingobacteriales</taxon>
        <taxon>Sphingobacteriaceae</taxon>
        <taxon>Pedobacter</taxon>
    </lineage>
</organism>
<evidence type="ECO:0000313" key="2">
    <source>
        <dbReference type="EMBL" id="WEK18944.1"/>
    </source>
</evidence>
<reference evidence="2" key="1">
    <citation type="submission" date="2023-03" db="EMBL/GenBank/DDBJ databases">
        <title>Andean soil-derived lignocellulolytic bacterial consortium as a source of novel taxa and putative plastic-active enzymes.</title>
        <authorList>
            <person name="Diaz-Garcia L."/>
            <person name="Chuvochina M."/>
            <person name="Feuerriegel G."/>
            <person name="Bunk B."/>
            <person name="Sproer C."/>
            <person name="Streit W.R."/>
            <person name="Rodriguez L.M."/>
            <person name="Overmann J."/>
            <person name="Jimenez D.J."/>
        </authorList>
    </citation>
    <scope>NUCLEOTIDE SEQUENCE</scope>
    <source>
        <strain evidence="2">MAG 3858</strain>
    </source>
</reference>
<name>A0AAJ5W8E2_9SPHI</name>
<sequence length="333" mass="38705">MHRVKAKILTSNYKKVLSYILKGVIVIFAFGFVYKKLSSNENLKEFKNLLKQVPQQEIIMVIGAVCLLMLVNWGLEGLKWRRLIARVESITIWRAIESVFCGLTWAVFTPNRIGEYGGRVFFLSPKRRIIGVVAMAVGNIGQMVLTNVFGAIAVCVFIYRFEPIDYRLFYALVILSSMFCAFFIIFYFNIKWLNGILLSMRFTRKYKKFYNILARYSKKELLYILLFCLARYIVFSTQYFILFFWLIPEIHYLDILMMVSILFFVQSTLPSLDLFDIGVRSVTASYFFSYITGHQVAVIACTASIWLINIIIPAILGSYFVFKLNFFGSTQRN</sequence>
<feature type="transmembrane region" description="Helical" evidence="1">
    <location>
        <begin position="58"/>
        <end position="75"/>
    </location>
</feature>
<keyword evidence="1" id="KW-1133">Transmembrane helix</keyword>
<feature type="transmembrane region" description="Helical" evidence="1">
    <location>
        <begin position="129"/>
        <end position="159"/>
    </location>
</feature>
<dbReference type="EMBL" id="CP119313">
    <property type="protein sequence ID" value="WEK18944.1"/>
    <property type="molecule type" value="Genomic_DNA"/>
</dbReference>
<feature type="transmembrane region" description="Helical" evidence="1">
    <location>
        <begin position="171"/>
        <end position="200"/>
    </location>
</feature>
<feature type="transmembrane region" description="Helical" evidence="1">
    <location>
        <begin position="252"/>
        <end position="275"/>
    </location>
</feature>
<gene>
    <name evidence="2" type="ORF">P0Y49_19405</name>
</gene>
<feature type="transmembrane region" description="Helical" evidence="1">
    <location>
        <begin position="221"/>
        <end position="246"/>
    </location>
</feature>
<keyword evidence="1" id="KW-0812">Transmembrane</keyword>
<proteinExistence type="predicted"/>
<accession>A0AAJ5W8E2</accession>
<protein>
    <submittedName>
        <fullName evidence="2">Lysylphosphatidylglycerol synthase domain-containing protein</fullName>
    </submittedName>
</protein>
<dbReference type="AlphaFoldDB" id="A0AAJ5W8E2"/>
<evidence type="ECO:0000313" key="3">
    <source>
        <dbReference type="Proteomes" id="UP001214530"/>
    </source>
</evidence>
<dbReference type="Proteomes" id="UP001214530">
    <property type="component" value="Chromosome"/>
</dbReference>
<feature type="transmembrane region" description="Helical" evidence="1">
    <location>
        <begin position="296"/>
        <end position="322"/>
    </location>
</feature>
<feature type="transmembrane region" description="Helical" evidence="1">
    <location>
        <begin position="16"/>
        <end position="37"/>
    </location>
</feature>